<proteinExistence type="predicted"/>
<dbReference type="AlphaFoldDB" id="W5SJ83"/>
<sequence length="188" mass="22166">MLSYKVEEDMNKVKRAYEDYAMYFEEGRLNDAEIAKELCVSRANVCKMRQKWESSKDNPKEFDSDNKITICKTTLNSILDRVLETNAKARELKSQFSIAKSQLGLKFMKAFNNYLELELEDCIEEIDLLEREIKMIQNKGNSRELQDKKIKLKDLKREKEDKTMKLCYETMKKLKIADLDEGRFKFGG</sequence>
<organism evidence="2">
    <name type="scientific">Borrelia crocidurae DOU</name>
    <dbReference type="NCBI Taxonomy" id="1293575"/>
    <lineage>
        <taxon>Bacteria</taxon>
        <taxon>Pseudomonadati</taxon>
        <taxon>Spirochaetota</taxon>
        <taxon>Spirochaetia</taxon>
        <taxon>Spirochaetales</taxon>
        <taxon>Borreliaceae</taxon>
        <taxon>Borrelia</taxon>
    </lineage>
</organism>
<evidence type="ECO:0008006" key="3">
    <source>
        <dbReference type="Google" id="ProtNLM"/>
    </source>
</evidence>
<dbReference type="Pfam" id="PF04645">
    <property type="entry name" value="DUF603"/>
    <property type="match status" value="1"/>
</dbReference>
<dbReference type="InterPro" id="IPR006739">
    <property type="entry name" value="DUF603"/>
</dbReference>
<dbReference type="HOGENOM" id="CLU_128616_0_0_12"/>
<keyword evidence="1" id="KW-0175">Coiled coil</keyword>
<dbReference type="EMBL" id="CP004276">
    <property type="protein sequence ID" value="AHH06982.1"/>
    <property type="molecule type" value="Genomic_DNA"/>
</dbReference>
<accession>W5SJ83</accession>
<name>W5SJ83_9SPIR</name>
<geneLocation type="plasmid" evidence="2">
    <name>unnamed</name>
</geneLocation>
<feature type="coiled-coil region" evidence="1">
    <location>
        <begin position="112"/>
        <end position="165"/>
    </location>
</feature>
<keyword evidence="2" id="KW-0614">Plasmid</keyword>
<gene>
    <name evidence="2" type="ORF">BCD_0916</name>
</gene>
<reference evidence="2" key="1">
    <citation type="submission" date="2013-02" db="EMBL/GenBank/DDBJ databases">
        <title>Comparative genomics of Borrelia species.</title>
        <authorList>
            <person name="Schwan T.G."/>
            <person name="Raffel S.J."/>
            <person name="Porcella S.F."/>
        </authorList>
    </citation>
    <scope>NUCLEOTIDE SEQUENCE</scope>
    <source>
        <strain evidence="2">DOU</strain>
        <plasmid evidence="2">unnamed</plasmid>
    </source>
</reference>
<protein>
    <recommendedName>
        <fullName evidence="3">Family 115-like protein</fullName>
    </recommendedName>
</protein>
<evidence type="ECO:0000256" key="1">
    <source>
        <dbReference type="SAM" id="Coils"/>
    </source>
</evidence>
<evidence type="ECO:0000313" key="2">
    <source>
        <dbReference type="EMBL" id="AHH06982.1"/>
    </source>
</evidence>